<dbReference type="GO" id="GO:0009254">
    <property type="term" value="P:peptidoglycan turnover"/>
    <property type="evidence" value="ECO:0007669"/>
    <property type="project" value="InterPro"/>
</dbReference>
<evidence type="ECO:0000259" key="6">
    <source>
        <dbReference type="SMART" id="SM00925"/>
    </source>
</evidence>
<dbReference type="AlphaFoldDB" id="A0A511AX24"/>
<proteinExistence type="predicted"/>
<dbReference type="SMART" id="SM00925">
    <property type="entry name" value="MltA"/>
    <property type="match status" value="1"/>
</dbReference>
<keyword evidence="8" id="KW-1185">Reference proteome</keyword>
<gene>
    <name evidence="7" type="ORF">GWA01_05350</name>
</gene>
<dbReference type="CDD" id="cd14668">
    <property type="entry name" value="mlta_B"/>
    <property type="match status" value="1"/>
</dbReference>
<evidence type="ECO:0000313" key="7">
    <source>
        <dbReference type="EMBL" id="GEK92765.1"/>
    </source>
</evidence>
<reference evidence="7 8" key="1">
    <citation type="submission" date="2019-07" db="EMBL/GenBank/DDBJ databases">
        <title>Whole genome shotgun sequence of Gluconobacter wancherniae NBRC 103581.</title>
        <authorList>
            <person name="Hosoyama A."/>
            <person name="Uohara A."/>
            <person name="Ohji S."/>
            <person name="Ichikawa N."/>
        </authorList>
    </citation>
    <scope>NUCLEOTIDE SEQUENCE [LARGE SCALE GENOMIC DNA]</scope>
    <source>
        <strain evidence="7 8">NBRC 103581</strain>
    </source>
</reference>
<feature type="domain" description="Lytic transglycosylase MltA" evidence="6">
    <location>
        <begin position="121"/>
        <end position="272"/>
    </location>
</feature>
<organism evidence="7 8">
    <name type="scientific">Gluconobacter wancherniae NBRC 103581</name>
    <dbReference type="NCBI Taxonomy" id="656744"/>
    <lineage>
        <taxon>Bacteria</taxon>
        <taxon>Pseudomonadati</taxon>
        <taxon>Pseudomonadota</taxon>
        <taxon>Alphaproteobacteria</taxon>
        <taxon>Acetobacterales</taxon>
        <taxon>Acetobacteraceae</taxon>
        <taxon>Gluconobacter</taxon>
    </lineage>
</organism>
<dbReference type="OrthoDB" id="9783686at2"/>
<dbReference type="SUPFAM" id="SSF50685">
    <property type="entry name" value="Barwin-like endoglucanases"/>
    <property type="match status" value="1"/>
</dbReference>
<dbReference type="InterPro" id="IPR005300">
    <property type="entry name" value="MltA_B"/>
</dbReference>
<dbReference type="PIRSF" id="PIRSF019422">
    <property type="entry name" value="MltA"/>
    <property type="match status" value="1"/>
</dbReference>
<dbReference type="InterPro" id="IPR026044">
    <property type="entry name" value="MltA"/>
</dbReference>
<dbReference type="Pfam" id="PF03562">
    <property type="entry name" value="MltA"/>
    <property type="match status" value="1"/>
</dbReference>
<evidence type="ECO:0000256" key="3">
    <source>
        <dbReference type="ARBA" id="ARBA00023239"/>
    </source>
</evidence>
<dbReference type="InterPro" id="IPR036908">
    <property type="entry name" value="RlpA-like_sf"/>
</dbReference>
<dbReference type="InterPro" id="IPR010611">
    <property type="entry name" value="3D_dom"/>
</dbReference>
<dbReference type="Pfam" id="PF06725">
    <property type="entry name" value="3D"/>
    <property type="match status" value="1"/>
</dbReference>
<dbReference type="RefSeq" id="WP_146793751.1">
    <property type="nucleotide sequence ID" value="NZ_BARC01000005.1"/>
</dbReference>
<evidence type="ECO:0000256" key="5">
    <source>
        <dbReference type="ARBA" id="ARBA00030918"/>
    </source>
</evidence>
<dbReference type="Gene3D" id="2.40.40.10">
    <property type="entry name" value="RlpA-like domain"/>
    <property type="match status" value="1"/>
</dbReference>
<dbReference type="GO" id="GO:0008933">
    <property type="term" value="F:peptidoglycan lytic transglycosylase activity"/>
    <property type="evidence" value="ECO:0007669"/>
    <property type="project" value="TreeGrafter"/>
</dbReference>
<dbReference type="GO" id="GO:0009253">
    <property type="term" value="P:peptidoglycan catabolic process"/>
    <property type="evidence" value="ECO:0007669"/>
    <property type="project" value="TreeGrafter"/>
</dbReference>
<dbReference type="PROSITE" id="PS51257">
    <property type="entry name" value="PROKAR_LIPOPROTEIN"/>
    <property type="match status" value="1"/>
</dbReference>
<name>A0A511AX24_9PROT</name>
<dbReference type="CDD" id="cd14485">
    <property type="entry name" value="mltA_like_LT_A"/>
    <property type="match status" value="1"/>
</dbReference>
<dbReference type="EC" id="4.2.2.n1" evidence="2"/>
<evidence type="ECO:0000256" key="2">
    <source>
        <dbReference type="ARBA" id="ARBA00012587"/>
    </source>
</evidence>
<evidence type="ECO:0000313" key="8">
    <source>
        <dbReference type="Proteomes" id="UP000321230"/>
    </source>
</evidence>
<keyword evidence="4" id="KW-0961">Cell wall biogenesis/degradation</keyword>
<evidence type="ECO:0000256" key="1">
    <source>
        <dbReference type="ARBA" id="ARBA00001420"/>
    </source>
</evidence>
<dbReference type="EMBL" id="BJUZ01000001">
    <property type="protein sequence ID" value="GEK92765.1"/>
    <property type="molecule type" value="Genomic_DNA"/>
</dbReference>
<dbReference type="Proteomes" id="UP000321230">
    <property type="component" value="Unassembled WGS sequence"/>
</dbReference>
<dbReference type="Gene3D" id="2.40.240.50">
    <property type="entry name" value="Barwin-like endoglucanases"/>
    <property type="match status" value="1"/>
</dbReference>
<comment type="caution">
    <text evidence="7">The sequence shown here is derived from an EMBL/GenBank/DDBJ whole genome shotgun (WGS) entry which is preliminary data.</text>
</comment>
<evidence type="ECO:0000256" key="4">
    <source>
        <dbReference type="ARBA" id="ARBA00023316"/>
    </source>
</evidence>
<dbReference type="PANTHER" id="PTHR30124:SF0">
    <property type="entry name" value="MEMBRANE-BOUND LYTIC MUREIN TRANSGLYCOSYLASE A"/>
    <property type="match status" value="1"/>
</dbReference>
<dbReference type="GO" id="GO:0004553">
    <property type="term" value="F:hydrolase activity, hydrolyzing O-glycosyl compounds"/>
    <property type="evidence" value="ECO:0007669"/>
    <property type="project" value="InterPro"/>
</dbReference>
<sequence length="381" mass="41467">MKRSLLAVVSLSILGACSSQQSSSEFSVSPVGFDALAGWSAEQTQEVMPVLRQECHRLAQLPPETSLGGAVSLPYGRLASDWSGACSALETATDARTFLQTWFQPYLVETSAFYTGYFEPQIDASLTQGGAYQTPLYRRPDDLVRAKATNGEMVTGRWVNGQFQPYYDRAAIDGGALAGRGLEIAWVKNPVDLFFLQIQGSGRLTLPDGRQIRVGYDGRNGQPYVPIGRVLVQENELASNAVSMDSIRNWLTAHPDRIRDILERNPNYVFFRTVSTSLAQGPSGAFGIPLTAGRSLAVDRSLIPFATPVWVETRLPDAKGVVGDWKHLAFAQDIGTDIKGAGRADLFTGWGVFAQYVAGNLHEKGQMTILLPRPPAVPDAQ</sequence>
<keyword evidence="3" id="KW-0456">Lyase</keyword>
<accession>A0A511AX24</accession>
<protein>
    <recommendedName>
        <fullName evidence="2">peptidoglycan lytic exotransglycosylase</fullName>
        <ecNumber evidence="2">4.2.2.n1</ecNumber>
    </recommendedName>
    <alternativeName>
        <fullName evidence="5">Murein hydrolase A</fullName>
    </alternativeName>
</protein>
<dbReference type="GO" id="GO:0019867">
    <property type="term" value="C:outer membrane"/>
    <property type="evidence" value="ECO:0007669"/>
    <property type="project" value="InterPro"/>
</dbReference>
<dbReference type="PANTHER" id="PTHR30124">
    <property type="entry name" value="MEMBRANE-BOUND LYTIC MUREIN TRANSGLYCOSYLASE A"/>
    <property type="match status" value="1"/>
</dbReference>
<comment type="catalytic activity">
    <reaction evidence="1">
        <text>Exolytic cleavage of the (1-&gt;4)-beta-glycosidic linkage between N-acetylmuramic acid (MurNAc) and N-acetylglucosamine (GlcNAc) residues in peptidoglycan, from either the reducing or the non-reducing ends of the peptidoglycan chains, with concomitant formation of a 1,6-anhydrobond in the MurNAc residue.</text>
        <dbReference type="EC" id="4.2.2.n1"/>
    </reaction>
</comment>
<dbReference type="GO" id="GO:0071555">
    <property type="term" value="P:cell wall organization"/>
    <property type="evidence" value="ECO:0007669"/>
    <property type="project" value="UniProtKB-KW"/>
</dbReference>